<gene>
    <name evidence="1" type="ORF">JHT90_11775</name>
</gene>
<organism evidence="1 2">
    <name type="scientific">Entomomonas asaccharolytica</name>
    <dbReference type="NCBI Taxonomy" id="2785331"/>
    <lineage>
        <taxon>Bacteria</taxon>
        <taxon>Pseudomonadati</taxon>
        <taxon>Pseudomonadota</taxon>
        <taxon>Gammaproteobacteria</taxon>
        <taxon>Pseudomonadales</taxon>
        <taxon>Pseudomonadaceae</taxon>
        <taxon>Entomomonas</taxon>
    </lineage>
</organism>
<evidence type="ECO:0000313" key="2">
    <source>
        <dbReference type="Proteomes" id="UP000595278"/>
    </source>
</evidence>
<name>A0A974NEH9_9GAMM</name>
<dbReference type="RefSeq" id="WP_201091191.1">
    <property type="nucleotide sequence ID" value="NZ_CP067393.1"/>
</dbReference>
<dbReference type="AlphaFoldDB" id="A0A974NEH9"/>
<evidence type="ECO:0000313" key="1">
    <source>
        <dbReference type="EMBL" id="QQP85058.1"/>
    </source>
</evidence>
<dbReference type="Proteomes" id="UP000595278">
    <property type="component" value="Chromosome"/>
</dbReference>
<reference evidence="1 2" key="1">
    <citation type="submission" date="2021-01" db="EMBL/GenBank/DDBJ databases">
        <title>Entomomonas sp. F2A isolated from a house cricket (Acheta domesticus).</title>
        <authorList>
            <person name="Spergser J."/>
            <person name="Busse H.-J."/>
        </authorList>
    </citation>
    <scope>NUCLEOTIDE SEQUENCE [LARGE SCALE GENOMIC DNA]</scope>
    <source>
        <strain evidence="1 2">F2A</strain>
    </source>
</reference>
<protein>
    <submittedName>
        <fullName evidence="1">Uncharacterized protein</fullName>
    </submittedName>
</protein>
<dbReference type="EMBL" id="CP067393">
    <property type="protein sequence ID" value="QQP85058.1"/>
    <property type="molecule type" value="Genomic_DNA"/>
</dbReference>
<proteinExistence type="predicted"/>
<sequence>MADEKKKPLVLGTANNVIAQAKDTEVDSVCIAYERENPERSTRVAGSIPYF</sequence>
<keyword evidence="2" id="KW-1185">Reference proteome</keyword>
<dbReference type="KEGG" id="eaz:JHT90_11775"/>
<accession>A0A974NEH9</accession>